<accession>A0A7K1Y1T7</accession>
<dbReference type="Proteomes" id="UP000451233">
    <property type="component" value="Unassembled WGS sequence"/>
</dbReference>
<dbReference type="RefSeq" id="WP_160908219.1">
    <property type="nucleotide sequence ID" value="NZ_WVHS01000004.1"/>
</dbReference>
<dbReference type="EMBL" id="WVHS01000004">
    <property type="protein sequence ID" value="MXV17223.1"/>
    <property type="molecule type" value="Genomic_DNA"/>
</dbReference>
<comment type="caution">
    <text evidence="1">The sequence shown here is derived from an EMBL/GenBank/DDBJ whole genome shotgun (WGS) entry which is preliminary data.</text>
</comment>
<evidence type="ECO:0008006" key="3">
    <source>
        <dbReference type="Google" id="ProtNLM"/>
    </source>
</evidence>
<organism evidence="1 2">
    <name type="scientific">Hufsiella ginkgonis</name>
    <dbReference type="NCBI Taxonomy" id="2695274"/>
    <lineage>
        <taxon>Bacteria</taxon>
        <taxon>Pseudomonadati</taxon>
        <taxon>Bacteroidota</taxon>
        <taxon>Sphingobacteriia</taxon>
        <taxon>Sphingobacteriales</taxon>
        <taxon>Sphingobacteriaceae</taxon>
        <taxon>Hufsiella</taxon>
    </lineage>
</organism>
<evidence type="ECO:0000313" key="2">
    <source>
        <dbReference type="Proteomes" id="UP000451233"/>
    </source>
</evidence>
<evidence type="ECO:0000313" key="1">
    <source>
        <dbReference type="EMBL" id="MXV17223.1"/>
    </source>
</evidence>
<dbReference type="AlphaFoldDB" id="A0A7K1Y1T7"/>
<name>A0A7K1Y1T7_9SPHI</name>
<keyword evidence="2" id="KW-1185">Reference proteome</keyword>
<gene>
    <name evidence="1" type="ORF">GS398_18135</name>
</gene>
<reference evidence="1 2" key="1">
    <citation type="submission" date="2019-11" db="EMBL/GenBank/DDBJ databases">
        <title>Pedobacter sp. HMF7056 Genome sequencing and assembly.</title>
        <authorList>
            <person name="Kang H."/>
            <person name="Kim H."/>
            <person name="Joh K."/>
        </authorList>
    </citation>
    <scope>NUCLEOTIDE SEQUENCE [LARGE SCALE GENOMIC DNA]</scope>
    <source>
        <strain evidence="1 2">HMF7056</strain>
    </source>
</reference>
<dbReference type="PANTHER" id="PTHR35586:SF1">
    <property type="entry name" value="SLL1691 PROTEIN"/>
    <property type="match status" value="1"/>
</dbReference>
<sequence length="301" mass="35085">MAIHHRDILWKGILEDLFDDFLRFFYPDADELFDMRQGFGFMDKEIAELSPGTGLKHPLFVDKLVKVFTRSGAEEWILVHVEVQGYADHHFASRMFTYFYRIRDRYGKEVTAIAIFTDEHDWYEPDCYTSTFLDTVVTYRFKTYKVKHQDQAALEKSDNPFAVVIIAVLVAMQRGKQTPDDLLRMTTGLVRMLFRKGFPKQKIDQLLDFIKKYVHYGKPEEFAKFDTATETINKQIKSMGIKELIIWMEREEATELANNSRDKSFVTNLLAGTDFPVEKVATLANVTIDFVIEIQKELSAK</sequence>
<proteinExistence type="predicted"/>
<protein>
    <recommendedName>
        <fullName evidence="3">Transposase (putative) YhgA-like domain-containing protein</fullName>
    </recommendedName>
</protein>
<dbReference type="PANTHER" id="PTHR35586">
    <property type="entry name" value="SLL1691 PROTEIN"/>
    <property type="match status" value="1"/>
</dbReference>